<sequence>MDDSLYDEFGNYIGPELADSDADDDSDAGGASPSPSASRSPSPAARSPSGSPSRRAALMDVDDDEDGDPSQQAVVLAEDKKYYPTAEEVYGPGVEALVMDEDEQPLEQPIVAPPRVVKFEVGTRAAATSTYASTDFLLGLAGNPSLVRSVALVGHLQHGKTVFMDMLVEQTHEVDTFDSEGERHVRFTDTRVDEQERQVSIKAVPMSLVLEGGNGKSYLCNIMDTPGHVNFSDEMTAALRLADGAVLVVDAAEGVMVNTERAIRHAIQERLPIVVVINKVDRLITELKLPPNDAYFKLRHTLEAINDLISSCSTTVGGTQLVDPAAGNVCFASGSAGWSFTLQSFAHLYLKIHGIQFDHEKFASRLWGDLYFHPDSRTFKKKPPKEGANRSFVEFILEPLYKIYSLVVGEQKGNVESKLAELGVTLSNAAYKLNVRPLLRLACRSIFGTATGFTDMVVKHIPSVKDAAARKIDHIYTGPQDSSIADAMKKCDPNGPLMVNVTKLYPKSDCSVFDAFGRVYSGTMQTGQTVRVLGEGYSPDDEEDMTVKEVTKLWVYQARYRVAISKAPAGSWVLIEGVDASIMKTATICPMNIDEDVYIFRPLRFNTLPVVKIAAEPLNPSELPKMVEGLRKISKSYPLAITKVEESGEHTILGTGELYLDSIMKDLRELYSEVEVKVADPVVTFCETVVDTSSMKCFAETPNKRNKITMVAEPLEKGLAEDIENGLVNLDSRQKEITDFFRQRYQWDVLAARSIWAFGPDKQGPNILLDDTLSVEVDKNLLNAVKDSIVQGFQWGAREGPLCDEPIRNVKFKILHANIAPEPLHRGGGQIIPTARRVVYSAFLMANPRLMEPVYYVEIQTPIDCVSAIYTVLSRRRGHVTADVPKPGTPIYVVKAFLPVIESFGFETDLRYHTQGQAFCVSVFDHWAIVPGDPLDKSIVLRPLEPAPIQHLAREFMVKTRRRKGMSEDVSISKFFDEAMMHELAQQAADLHIQMYPLKYNRPIVSSNTRSSFPSCWLLLESGDLVAWWGDNKRPKKISLQKPASLVARRLPQNFERQTLALVLNPNSLMDVGGSGGGGGVISSPGTEDDKFARRRSRRVSFADTTAVHVFDRDDDFETPPEEREPGSASPSPRGSSAEREDGDDTGEFLRPPVIFLPDVESSSPGSAAGSIASTDDDNFFGPVSTSFIQTGRPSDSGMSEDDNHDITMDSRTFSLHFRNIAPPDDCTANSAASLMTPNTTSKEPLKELTVSDPGRTLSSGQTDMSLLTVNPRSYDYGKLSPTLSSIVRKVKQGQQTESPKAGIADETPDRVLTLSASAEENREKSPCIGNGISSDELGTFNTIAEHISMSNPVSTSTYLIQEDNELIIDAHENSQNCSHDHMVVDPGVSNTVEPPANLSPAYKSSVNNVDLQSHLLHQSLLKDQPSGSNCTTSASSMCNVDMEPHLLDQSPGTNNITDASQLSSAAPAILLMDAEQRHQQNEVMDTETILHTPRTVGQQLQVPQGSISSLRSKRQKLFTATPISNSKVASQEACSLGSEFVEHGKRISALKNALKTRLQESPAASRLPLFEKNDLSHQANDMFRNTEDHDSTLSVSSNSVPRQQLKKTGDSIILGTPRQGLKEASKVQDTSCHVLTLDSQPSHECNSLLDLDGVGRKRTSEGNGHAVQERPAEIAKAARSPRKTRKELSCVSQSSLMIKEKQNGAHDNGQSVNVDWSKVLFTISNATEQVLSASISKLNLQQVYLPPVTVLDMLSNKLDEIHMARKYKRLSTAVRIKDCCGDKQKRLEEARSLHEKLFYAKANLQINNMKLAKLQNKAQLYQDGIQECCFLKSKILGAAQLKDACLPAATSINASDRPEEIAILTEKRLELNNIQQKMENLRSSLECFRNIEDGISCESVMRRAEEQLKMRNQYHFIHQRAELCELNDIVKRDNKRDLILNYHNLLFQRIILNISDMSSIFVNNSLNGTKIGQTFPNLDASVAFNFVFKAEENHRVRDLQSLQKTTMETSLLLGNLIDVLEEIKLAKMELLNLTSAAFVLESQTCVLSISSTFYLQVLVRIHNCDNGMQCINYRFLCYLRGDKSTSEKLEKKPSFDRDNVAGQLGLCLCYMSFKSGKKIVFIIDMTDLNRSIYPSDPSELPIKVCKAQTTLAQPSVDEAMASIRNLQPGRTVILRLCRMVSRLIHSLPG</sequence>
<dbReference type="Gene3D" id="2.40.30.10">
    <property type="entry name" value="Translation factors"/>
    <property type="match status" value="1"/>
</dbReference>
<dbReference type="InterPro" id="IPR009000">
    <property type="entry name" value="Transl_B-barrel_sf"/>
</dbReference>
<dbReference type="CDD" id="cd04098">
    <property type="entry name" value="eEF2_C_snRNP"/>
    <property type="match status" value="1"/>
</dbReference>
<dbReference type="InterPro" id="IPR005225">
    <property type="entry name" value="Small_GTP-bd"/>
</dbReference>
<evidence type="ECO:0000256" key="2">
    <source>
        <dbReference type="ARBA" id="ARBA00022664"/>
    </source>
</evidence>
<dbReference type="InterPro" id="IPR040850">
    <property type="entry name" value="Knl1_RWD_C"/>
</dbReference>
<dbReference type="Gene3D" id="3.30.70.870">
    <property type="entry name" value="Elongation Factor G (Translational Gtpase), domain 3"/>
    <property type="match status" value="1"/>
</dbReference>
<keyword evidence="11" id="KW-0687">Ribonucleoprotein</keyword>
<evidence type="ECO:0000256" key="1">
    <source>
        <dbReference type="ARBA" id="ARBA00004123"/>
    </source>
</evidence>
<dbReference type="InterPro" id="IPR004161">
    <property type="entry name" value="EFTu-like_2"/>
</dbReference>
<dbReference type="PANTHER" id="PTHR42908">
    <property type="entry name" value="TRANSLATION ELONGATION FACTOR-RELATED"/>
    <property type="match status" value="1"/>
</dbReference>
<accession>A0A1E5VZG9</accession>
<reference evidence="11 12" key="1">
    <citation type="submission" date="2016-09" db="EMBL/GenBank/DDBJ databases">
        <title>The draft genome of Dichanthelium oligosanthes: A C3 panicoid grass species.</title>
        <authorList>
            <person name="Studer A.J."/>
            <person name="Schnable J.C."/>
            <person name="Brutnell T.P."/>
        </authorList>
    </citation>
    <scope>NUCLEOTIDE SEQUENCE [LARGE SCALE GENOMIC DNA]</scope>
    <source>
        <strain evidence="12">cv. Kellogg 1175</strain>
        <tissue evidence="11">Leaf</tissue>
    </source>
</reference>
<keyword evidence="3" id="KW-0547">Nucleotide-binding</keyword>
<dbReference type="CDD" id="cd04167">
    <property type="entry name" value="Snu114p"/>
    <property type="match status" value="1"/>
</dbReference>
<dbReference type="Proteomes" id="UP000095767">
    <property type="component" value="Unassembled WGS sequence"/>
</dbReference>
<feature type="compositionally biased region" description="Acidic residues" evidence="9">
    <location>
        <begin position="18"/>
        <end position="27"/>
    </location>
</feature>
<dbReference type="CDD" id="cd01683">
    <property type="entry name" value="EF2_IV_snRNP"/>
    <property type="match status" value="1"/>
</dbReference>
<dbReference type="EMBL" id="LWDX02025487">
    <property type="protein sequence ID" value="OEL30508.1"/>
    <property type="molecule type" value="Genomic_DNA"/>
</dbReference>
<feature type="domain" description="Tr-type G" evidence="10">
    <location>
        <begin position="145"/>
        <end position="431"/>
    </location>
</feature>
<feature type="region of interest" description="Disordered" evidence="9">
    <location>
        <begin position="1"/>
        <end position="70"/>
    </location>
</feature>
<evidence type="ECO:0000259" key="10">
    <source>
        <dbReference type="PROSITE" id="PS51722"/>
    </source>
</evidence>
<evidence type="ECO:0000256" key="5">
    <source>
        <dbReference type="ARBA" id="ARBA00023187"/>
    </source>
</evidence>
<evidence type="ECO:0000313" key="11">
    <source>
        <dbReference type="EMBL" id="OEL30508.1"/>
    </source>
</evidence>
<dbReference type="FunFam" id="3.30.230.10:FF:000009">
    <property type="entry name" value="116 kDa U5 small nuclear ribonucleoprotein component"/>
    <property type="match status" value="1"/>
</dbReference>
<comment type="caution">
    <text evidence="11">The sequence shown here is derived from an EMBL/GenBank/DDBJ whole genome shotgun (WGS) entry which is preliminary data.</text>
</comment>
<evidence type="ECO:0000256" key="3">
    <source>
        <dbReference type="ARBA" id="ARBA00022741"/>
    </source>
</evidence>
<keyword evidence="2" id="KW-0507">mRNA processing</keyword>
<proteinExistence type="predicted"/>
<evidence type="ECO:0000256" key="4">
    <source>
        <dbReference type="ARBA" id="ARBA00023134"/>
    </source>
</evidence>
<feature type="compositionally biased region" description="Low complexity" evidence="9">
    <location>
        <begin position="1162"/>
        <end position="1174"/>
    </location>
</feature>
<comment type="subcellular location">
    <subcellularLocation>
        <location evidence="1">Nucleus</location>
    </subcellularLocation>
</comment>
<keyword evidence="8" id="KW-0175">Coiled coil</keyword>
<dbReference type="FunFam" id="3.30.70.870:FF:000002">
    <property type="entry name" value="Translation elongation factor 2"/>
    <property type="match status" value="1"/>
</dbReference>
<dbReference type="STRING" id="888268.A0A1E5VZG9"/>
<dbReference type="OrthoDB" id="364892at2759"/>
<dbReference type="InterPro" id="IPR031950">
    <property type="entry name" value="EFTUD2_N"/>
</dbReference>
<dbReference type="NCBIfam" id="TIGR00231">
    <property type="entry name" value="small_GTP"/>
    <property type="match status" value="1"/>
</dbReference>
<dbReference type="InterPro" id="IPR000795">
    <property type="entry name" value="T_Tr_GTP-bd_dom"/>
</dbReference>
<dbReference type="FunFam" id="3.40.50.300:FF:000646">
    <property type="entry name" value="U5 small nuclear ribonucleoprotein component"/>
    <property type="match status" value="1"/>
</dbReference>
<dbReference type="InterPro" id="IPR014721">
    <property type="entry name" value="Ribsml_uS5_D2-typ_fold_subgr"/>
</dbReference>
<dbReference type="Pfam" id="PF00679">
    <property type="entry name" value="EFG_C"/>
    <property type="match status" value="1"/>
</dbReference>
<dbReference type="InterPro" id="IPR035655">
    <property type="entry name" value="U5-116kDa_C"/>
</dbReference>
<gene>
    <name evidence="11" type="ORF">BAE44_0008473</name>
</gene>
<dbReference type="GO" id="GO:0003924">
    <property type="term" value="F:GTPase activity"/>
    <property type="evidence" value="ECO:0007669"/>
    <property type="project" value="InterPro"/>
</dbReference>
<dbReference type="GO" id="GO:0071007">
    <property type="term" value="C:U2-type catalytic step 2 spliceosome"/>
    <property type="evidence" value="ECO:0007669"/>
    <property type="project" value="TreeGrafter"/>
</dbReference>
<dbReference type="GO" id="GO:0005829">
    <property type="term" value="C:cytosol"/>
    <property type="evidence" value="ECO:0007669"/>
    <property type="project" value="TreeGrafter"/>
</dbReference>
<dbReference type="Pfam" id="PF16004">
    <property type="entry name" value="EFTUD2"/>
    <property type="match status" value="1"/>
</dbReference>
<evidence type="ECO:0000256" key="9">
    <source>
        <dbReference type="SAM" id="MobiDB-lite"/>
    </source>
</evidence>
<dbReference type="FunFam" id="2.40.30.10:FF:000029">
    <property type="entry name" value="116 kDa U5 small nuclear ribonucleoprotein component"/>
    <property type="match status" value="1"/>
</dbReference>
<dbReference type="InterPro" id="IPR044121">
    <property type="entry name" value="Snu114_GTP-bd"/>
</dbReference>
<dbReference type="CDD" id="cd16264">
    <property type="entry name" value="snRNP_III"/>
    <property type="match status" value="1"/>
</dbReference>
<dbReference type="Pfam" id="PF18210">
    <property type="entry name" value="Knl1_RWD_C"/>
    <property type="match status" value="1"/>
</dbReference>
<keyword evidence="5" id="KW-0508">mRNA splicing</keyword>
<dbReference type="PANTHER" id="PTHR42908:SF6">
    <property type="entry name" value="116 KDA U5 SMALL NUCLEAR RIBONUCLEOPROTEIN COMPONENT"/>
    <property type="match status" value="1"/>
</dbReference>
<evidence type="ECO:0000313" key="12">
    <source>
        <dbReference type="Proteomes" id="UP000095767"/>
    </source>
</evidence>
<dbReference type="Pfam" id="PF03764">
    <property type="entry name" value="EFG_IV"/>
    <property type="match status" value="1"/>
</dbReference>
<dbReference type="Gene3D" id="3.30.230.10">
    <property type="match status" value="1"/>
</dbReference>
<dbReference type="CDD" id="cd04090">
    <property type="entry name" value="EF2_II_snRNP"/>
    <property type="match status" value="1"/>
</dbReference>
<dbReference type="Gene3D" id="3.30.70.240">
    <property type="match status" value="1"/>
</dbReference>
<evidence type="ECO:0000256" key="8">
    <source>
        <dbReference type="SAM" id="Coils"/>
    </source>
</evidence>
<dbReference type="InterPro" id="IPR027417">
    <property type="entry name" value="P-loop_NTPase"/>
</dbReference>
<dbReference type="SUPFAM" id="SSF50447">
    <property type="entry name" value="Translation proteins"/>
    <property type="match status" value="1"/>
</dbReference>
<dbReference type="InterPro" id="IPR035647">
    <property type="entry name" value="EFG_III/V"/>
</dbReference>
<dbReference type="FunFam" id="3.90.1430.10:FF:000001">
    <property type="entry name" value="116 kDa U5 small nuclear ribonucleoprotein component"/>
    <property type="match status" value="1"/>
</dbReference>
<feature type="compositionally biased region" description="Polar residues" evidence="9">
    <location>
        <begin position="1184"/>
        <end position="1198"/>
    </location>
</feature>
<feature type="coiled-coil region" evidence="8">
    <location>
        <begin position="1865"/>
        <end position="1892"/>
    </location>
</feature>
<dbReference type="SUPFAM" id="SSF54980">
    <property type="entry name" value="EF-G C-terminal domain-like"/>
    <property type="match status" value="2"/>
</dbReference>
<feature type="compositionally biased region" description="Low complexity" evidence="9">
    <location>
        <begin position="1127"/>
        <end position="1136"/>
    </location>
</feature>
<dbReference type="GO" id="GO:0005525">
    <property type="term" value="F:GTP binding"/>
    <property type="evidence" value="ECO:0007669"/>
    <property type="project" value="UniProtKB-KW"/>
</dbReference>
<dbReference type="GO" id="GO:0046540">
    <property type="term" value="C:U4/U6 x U5 tri-snRNP complex"/>
    <property type="evidence" value="ECO:0007669"/>
    <property type="project" value="TreeGrafter"/>
</dbReference>
<organism evidence="11 12">
    <name type="scientific">Dichanthelium oligosanthes</name>
    <dbReference type="NCBI Taxonomy" id="888268"/>
    <lineage>
        <taxon>Eukaryota</taxon>
        <taxon>Viridiplantae</taxon>
        <taxon>Streptophyta</taxon>
        <taxon>Embryophyta</taxon>
        <taxon>Tracheophyta</taxon>
        <taxon>Spermatophyta</taxon>
        <taxon>Magnoliopsida</taxon>
        <taxon>Liliopsida</taxon>
        <taxon>Poales</taxon>
        <taxon>Poaceae</taxon>
        <taxon>PACMAD clade</taxon>
        <taxon>Panicoideae</taxon>
        <taxon>Panicodae</taxon>
        <taxon>Paniceae</taxon>
        <taxon>Dichantheliinae</taxon>
        <taxon>Dichanthelium</taxon>
    </lineage>
</organism>
<dbReference type="Pfam" id="PF03144">
    <property type="entry name" value="GTP_EFTU_D2"/>
    <property type="match status" value="1"/>
</dbReference>
<dbReference type="PROSITE" id="PS51722">
    <property type="entry name" value="G_TR_2"/>
    <property type="match status" value="1"/>
</dbReference>
<keyword evidence="12" id="KW-1185">Reference proteome</keyword>
<keyword evidence="6" id="KW-0539">Nucleus</keyword>
<dbReference type="FunFam" id="3.30.70.240:FF:000004">
    <property type="entry name" value="116 kDa U5 small nuclear ribonucleoprotein"/>
    <property type="match status" value="1"/>
</dbReference>
<dbReference type="InterPro" id="IPR005517">
    <property type="entry name" value="Transl_elong_EFG/EF2_IV"/>
</dbReference>
<evidence type="ECO:0000256" key="6">
    <source>
        <dbReference type="ARBA" id="ARBA00023242"/>
    </source>
</evidence>
<keyword evidence="4" id="KW-0342">GTP-binding</keyword>
<dbReference type="GO" id="GO:0030623">
    <property type="term" value="F:U5 snRNA binding"/>
    <property type="evidence" value="ECO:0007669"/>
    <property type="project" value="TreeGrafter"/>
</dbReference>
<name>A0A1E5VZG9_9POAL</name>
<dbReference type="Gene3D" id="3.90.1430.10">
    <property type="entry name" value="Yeast translation eEF2 (G' domain)"/>
    <property type="match status" value="1"/>
</dbReference>
<dbReference type="SUPFAM" id="SSF52540">
    <property type="entry name" value="P-loop containing nucleoside triphosphate hydrolases"/>
    <property type="match status" value="1"/>
</dbReference>
<dbReference type="Gene3D" id="3.40.50.300">
    <property type="entry name" value="P-loop containing nucleotide triphosphate hydrolases"/>
    <property type="match status" value="1"/>
</dbReference>
<protein>
    <recommendedName>
        <fullName evidence="7">SNU114 homolog</fullName>
    </recommendedName>
</protein>
<feature type="compositionally biased region" description="Low complexity" evidence="9">
    <location>
        <begin position="28"/>
        <end position="56"/>
    </location>
</feature>
<dbReference type="SUPFAM" id="SSF54211">
    <property type="entry name" value="Ribosomal protein S5 domain 2-like"/>
    <property type="match status" value="1"/>
</dbReference>
<dbReference type="SMART" id="SM00889">
    <property type="entry name" value="EFG_IV"/>
    <property type="match status" value="1"/>
</dbReference>
<feature type="region of interest" description="Disordered" evidence="9">
    <location>
        <begin position="1111"/>
        <end position="1202"/>
    </location>
</feature>
<dbReference type="GO" id="GO:0000398">
    <property type="term" value="P:mRNA splicing, via spliceosome"/>
    <property type="evidence" value="ECO:0007669"/>
    <property type="project" value="TreeGrafter"/>
</dbReference>
<dbReference type="PRINTS" id="PR00315">
    <property type="entry name" value="ELONGATNFCT"/>
</dbReference>
<dbReference type="InterPro" id="IPR020568">
    <property type="entry name" value="Ribosomal_Su5_D2-typ_SF"/>
</dbReference>
<evidence type="ECO:0000256" key="7">
    <source>
        <dbReference type="ARBA" id="ARBA00079027"/>
    </source>
</evidence>
<feature type="region of interest" description="Disordered" evidence="9">
    <location>
        <begin position="1075"/>
        <end position="1095"/>
    </location>
</feature>
<dbReference type="Pfam" id="PF00009">
    <property type="entry name" value="GTP_EFTU"/>
    <property type="match status" value="1"/>
</dbReference>
<dbReference type="InterPro" id="IPR000640">
    <property type="entry name" value="EFG_V-like"/>
</dbReference>
<dbReference type="SMART" id="SM00838">
    <property type="entry name" value="EFG_C"/>
    <property type="match status" value="1"/>
</dbReference>